<dbReference type="Proteomes" id="UP000593571">
    <property type="component" value="Unassembled WGS sequence"/>
</dbReference>
<keyword evidence="2" id="KW-1185">Reference proteome</keyword>
<dbReference type="AlphaFoldDB" id="A0A7J8DJW2"/>
<name>A0A7J8DJW2_ROUAE</name>
<protein>
    <submittedName>
        <fullName evidence="1">Oxidative stress responsive serine rich 1</fullName>
    </submittedName>
</protein>
<proteinExistence type="predicted"/>
<sequence>MKKLRPRQVKAVASNQTRGALKRKLFHFQCRSHIHSPGSVRYRGASRQALKDPREVGAGDQILKMSQAVQIFNAEETRAKRSEGLRCREDSTTLASPHEFRCLGDASGLIITSNPPLRNEQY</sequence>
<evidence type="ECO:0000313" key="1">
    <source>
        <dbReference type="EMBL" id="KAF6423279.1"/>
    </source>
</evidence>
<accession>A0A7J8DJW2</accession>
<organism evidence="1 2">
    <name type="scientific">Rousettus aegyptiacus</name>
    <name type="common">Egyptian fruit bat</name>
    <name type="synonym">Pteropus aegyptiacus</name>
    <dbReference type="NCBI Taxonomy" id="9407"/>
    <lineage>
        <taxon>Eukaryota</taxon>
        <taxon>Metazoa</taxon>
        <taxon>Chordata</taxon>
        <taxon>Craniata</taxon>
        <taxon>Vertebrata</taxon>
        <taxon>Euteleostomi</taxon>
        <taxon>Mammalia</taxon>
        <taxon>Eutheria</taxon>
        <taxon>Laurasiatheria</taxon>
        <taxon>Chiroptera</taxon>
        <taxon>Yinpterochiroptera</taxon>
        <taxon>Pteropodoidea</taxon>
        <taxon>Pteropodidae</taxon>
        <taxon>Rousettinae</taxon>
        <taxon>Rousettus</taxon>
    </lineage>
</organism>
<evidence type="ECO:0000313" key="2">
    <source>
        <dbReference type="Proteomes" id="UP000593571"/>
    </source>
</evidence>
<reference evidence="1 2" key="1">
    <citation type="journal article" date="2020" name="Nature">
        <title>Six reference-quality genomes reveal evolution of bat adaptations.</title>
        <authorList>
            <person name="Jebb D."/>
            <person name="Huang Z."/>
            <person name="Pippel M."/>
            <person name="Hughes G.M."/>
            <person name="Lavrichenko K."/>
            <person name="Devanna P."/>
            <person name="Winkler S."/>
            <person name="Jermiin L.S."/>
            <person name="Skirmuntt E.C."/>
            <person name="Katzourakis A."/>
            <person name="Burkitt-Gray L."/>
            <person name="Ray D.A."/>
            <person name="Sullivan K.A.M."/>
            <person name="Roscito J.G."/>
            <person name="Kirilenko B.M."/>
            <person name="Davalos L.M."/>
            <person name="Corthals A.P."/>
            <person name="Power M.L."/>
            <person name="Jones G."/>
            <person name="Ransome R.D."/>
            <person name="Dechmann D.K.N."/>
            <person name="Locatelli A.G."/>
            <person name="Puechmaille S.J."/>
            <person name="Fedrigo O."/>
            <person name="Jarvis E.D."/>
            <person name="Hiller M."/>
            <person name="Vernes S.C."/>
            <person name="Myers E.W."/>
            <person name="Teeling E.C."/>
        </authorList>
    </citation>
    <scope>NUCLEOTIDE SEQUENCE [LARGE SCALE GENOMIC DNA]</scope>
    <source>
        <strain evidence="1">MRouAeg1</strain>
        <tissue evidence="1">Muscle</tissue>
    </source>
</reference>
<dbReference type="EMBL" id="JACASE010000012">
    <property type="protein sequence ID" value="KAF6423279.1"/>
    <property type="molecule type" value="Genomic_DNA"/>
</dbReference>
<gene>
    <name evidence="1" type="ORF">HJG63_014760</name>
</gene>
<comment type="caution">
    <text evidence="1">The sequence shown here is derived from an EMBL/GenBank/DDBJ whole genome shotgun (WGS) entry which is preliminary data.</text>
</comment>